<dbReference type="PIRSF" id="PIRSF026326">
    <property type="entry name" value="InaA"/>
    <property type="match status" value="1"/>
</dbReference>
<organism evidence="1 2">
    <name type="scientific">Halopseudomonas sabulinigri</name>
    <dbReference type="NCBI Taxonomy" id="472181"/>
    <lineage>
        <taxon>Bacteria</taxon>
        <taxon>Pseudomonadati</taxon>
        <taxon>Pseudomonadota</taxon>
        <taxon>Gammaproteobacteria</taxon>
        <taxon>Pseudomonadales</taxon>
        <taxon>Pseudomonadaceae</taxon>
        <taxon>Halopseudomonas</taxon>
    </lineage>
</organism>
<reference evidence="2" key="1">
    <citation type="submission" date="2016-10" db="EMBL/GenBank/DDBJ databases">
        <authorList>
            <person name="Varghese N."/>
            <person name="Submissions S."/>
        </authorList>
    </citation>
    <scope>NUCLEOTIDE SEQUENCE [LARGE SCALE GENOMIC DNA]</scope>
    <source>
        <strain evidence="2">JCM 14963</strain>
    </source>
</reference>
<dbReference type="InterPro" id="IPR027023">
    <property type="entry name" value="Put_LipoPS_kinase_InaA"/>
</dbReference>
<dbReference type="RefSeq" id="WP_231701930.1">
    <property type="nucleotide sequence ID" value="NZ_LT629763.1"/>
</dbReference>
<dbReference type="Proteomes" id="UP000243413">
    <property type="component" value="Chromosome I"/>
</dbReference>
<keyword evidence="1" id="KW-0808">Transferase</keyword>
<dbReference type="AlphaFoldDB" id="A0A1H1T3X6"/>
<dbReference type="Pfam" id="PF06293">
    <property type="entry name" value="Kdo"/>
    <property type="match status" value="1"/>
</dbReference>
<evidence type="ECO:0000313" key="2">
    <source>
        <dbReference type="Proteomes" id="UP000243413"/>
    </source>
</evidence>
<evidence type="ECO:0000313" key="1">
    <source>
        <dbReference type="EMBL" id="SDS54870.1"/>
    </source>
</evidence>
<dbReference type="EMBL" id="LT629763">
    <property type="protein sequence ID" value="SDS54870.1"/>
    <property type="molecule type" value="Genomic_DNA"/>
</dbReference>
<protein>
    <submittedName>
        <fullName evidence="1">Lipopolysaccharide kinase (Kdo/WaaP) family protein</fullName>
    </submittedName>
</protein>
<sequence>MSAVSWHPDGLLPDFAQARFERWWGMDGAWVEEKNQRRGGESGVKRLQPLQPGKPPLYSKRQVGHIFRSLRHPLGLPTVLREEQALIACEQLGVPVPKRVFCAARKHGGQWQALLITEELSGFVSLDDWYANHSAVLSHARRQAVLRRLALVLRRLHRGKRQHGSLYSKHIYVSLSGAQPQIALLDLEKSRCRLLRRQAMQHDMEQFYRRRGAMPQADWDYLLHCYCDSQLERGVVGDAY</sequence>
<dbReference type="InterPro" id="IPR011009">
    <property type="entry name" value="Kinase-like_dom_sf"/>
</dbReference>
<proteinExistence type="predicted"/>
<gene>
    <name evidence="1" type="ORF">SAMN05216271_2165</name>
</gene>
<dbReference type="STRING" id="472181.SAMN05216271_2165"/>
<dbReference type="GO" id="GO:0016301">
    <property type="term" value="F:kinase activity"/>
    <property type="evidence" value="ECO:0007669"/>
    <property type="project" value="UniProtKB-KW"/>
</dbReference>
<dbReference type="SUPFAM" id="SSF56112">
    <property type="entry name" value="Protein kinase-like (PK-like)"/>
    <property type="match status" value="1"/>
</dbReference>
<accession>A0A1H1T3X6</accession>
<keyword evidence="1" id="KW-0418">Kinase</keyword>
<name>A0A1H1T3X6_9GAMM</name>